<dbReference type="AlphaFoldDB" id="A0AAD7BNJ3"/>
<organism evidence="2 3">
    <name type="scientific">Roridomyces roridus</name>
    <dbReference type="NCBI Taxonomy" id="1738132"/>
    <lineage>
        <taxon>Eukaryota</taxon>
        <taxon>Fungi</taxon>
        <taxon>Dikarya</taxon>
        <taxon>Basidiomycota</taxon>
        <taxon>Agaricomycotina</taxon>
        <taxon>Agaricomycetes</taxon>
        <taxon>Agaricomycetidae</taxon>
        <taxon>Agaricales</taxon>
        <taxon>Marasmiineae</taxon>
        <taxon>Mycenaceae</taxon>
        <taxon>Roridomyces</taxon>
    </lineage>
</organism>
<name>A0AAD7BNJ3_9AGAR</name>
<gene>
    <name evidence="2" type="ORF">FB45DRAFT_1030379</name>
</gene>
<sequence length="470" mass="51435">MANSKKKKAPPTGQRKITKVQKPPTPTPPRPKPRRKKKEVEEPQEPQPTAVVDITSPSPARRPKQKRVKLLYTLPPSFAARLDEQPQEPEENGEAAAAAALVAMGGGTRSMTQTAARRHLPSFDEQMDRIFASTVPGATVEELRQARKDDHDHEEDGIDIVDSNESGSDQSSSDEDDDDEEIAADELAVQSSPAREAKARKDVVKIRFMVPVGAASRELDLKSNADFAAFMTALSKSMGKPKTLLDEIAYTISWAPKTPKQLPTLLENDTSWKNLLSPLEGTPSSPPIIGNSLSLVPLVTILDTSGSENAGQQKGKKSKDKPSEVEPAPADKATANFYKQLEDKWHCDEHDRPCYFLTDGPHHHLTNHELAKWAWLIERREATVKLLPTELNIADAALEATERPESVGTCRHRARDAWVDPRAGDAHAGFCHGWNGTKQRGHGDSCARGTPSSNSRPISSCSQPGHQSAV</sequence>
<feature type="compositionally biased region" description="Low complexity" evidence="1">
    <location>
        <begin position="160"/>
        <end position="171"/>
    </location>
</feature>
<feature type="compositionally biased region" description="Low complexity" evidence="1">
    <location>
        <begin position="451"/>
        <end position="464"/>
    </location>
</feature>
<reference evidence="2" key="1">
    <citation type="submission" date="2023-03" db="EMBL/GenBank/DDBJ databases">
        <title>Massive genome expansion in bonnet fungi (Mycena s.s.) driven by repeated elements and novel gene families across ecological guilds.</title>
        <authorList>
            <consortium name="Lawrence Berkeley National Laboratory"/>
            <person name="Harder C.B."/>
            <person name="Miyauchi S."/>
            <person name="Viragh M."/>
            <person name="Kuo A."/>
            <person name="Thoen E."/>
            <person name="Andreopoulos B."/>
            <person name="Lu D."/>
            <person name="Skrede I."/>
            <person name="Drula E."/>
            <person name="Henrissat B."/>
            <person name="Morin E."/>
            <person name="Kohler A."/>
            <person name="Barry K."/>
            <person name="LaButti K."/>
            <person name="Morin E."/>
            <person name="Salamov A."/>
            <person name="Lipzen A."/>
            <person name="Mereny Z."/>
            <person name="Hegedus B."/>
            <person name="Baldrian P."/>
            <person name="Stursova M."/>
            <person name="Weitz H."/>
            <person name="Taylor A."/>
            <person name="Grigoriev I.V."/>
            <person name="Nagy L.G."/>
            <person name="Martin F."/>
            <person name="Kauserud H."/>
        </authorList>
    </citation>
    <scope>NUCLEOTIDE SEQUENCE</scope>
    <source>
        <strain evidence="2">9284</strain>
    </source>
</reference>
<feature type="region of interest" description="Disordered" evidence="1">
    <location>
        <begin position="306"/>
        <end position="332"/>
    </location>
</feature>
<feature type="region of interest" description="Disordered" evidence="1">
    <location>
        <begin position="1"/>
        <end position="101"/>
    </location>
</feature>
<feature type="compositionally biased region" description="Basic and acidic residues" evidence="1">
    <location>
        <begin position="141"/>
        <end position="151"/>
    </location>
</feature>
<feature type="region of interest" description="Disordered" evidence="1">
    <location>
        <begin position="438"/>
        <end position="470"/>
    </location>
</feature>
<keyword evidence="3" id="KW-1185">Reference proteome</keyword>
<evidence type="ECO:0000313" key="2">
    <source>
        <dbReference type="EMBL" id="KAJ7626072.1"/>
    </source>
</evidence>
<feature type="region of interest" description="Disordered" evidence="1">
    <location>
        <begin position="131"/>
        <end position="180"/>
    </location>
</feature>
<dbReference type="EMBL" id="JARKIF010000012">
    <property type="protein sequence ID" value="KAJ7626072.1"/>
    <property type="molecule type" value="Genomic_DNA"/>
</dbReference>
<dbReference type="Proteomes" id="UP001221142">
    <property type="component" value="Unassembled WGS sequence"/>
</dbReference>
<evidence type="ECO:0000313" key="3">
    <source>
        <dbReference type="Proteomes" id="UP001221142"/>
    </source>
</evidence>
<evidence type="ECO:0000256" key="1">
    <source>
        <dbReference type="SAM" id="MobiDB-lite"/>
    </source>
</evidence>
<comment type="caution">
    <text evidence="2">The sequence shown here is derived from an EMBL/GenBank/DDBJ whole genome shotgun (WGS) entry which is preliminary data.</text>
</comment>
<accession>A0AAD7BNJ3</accession>
<proteinExistence type="predicted"/>
<protein>
    <submittedName>
        <fullName evidence="2">Uncharacterized protein</fullName>
    </submittedName>
</protein>